<evidence type="ECO:0000313" key="1">
    <source>
        <dbReference type="EMBL" id="JAH41733.1"/>
    </source>
</evidence>
<name>A0A0E9SML4_ANGAN</name>
<reference evidence="1" key="1">
    <citation type="submission" date="2014-11" db="EMBL/GenBank/DDBJ databases">
        <authorList>
            <person name="Amaro Gonzalez C."/>
        </authorList>
    </citation>
    <scope>NUCLEOTIDE SEQUENCE</scope>
</reference>
<protein>
    <submittedName>
        <fullName evidence="1">Uncharacterized protein</fullName>
    </submittedName>
</protein>
<organism evidence="1">
    <name type="scientific">Anguilla anguilla</name>
    <name type="common">European freshwater eel</name>
    <name type="synonym">Muraena anguilla</name>
    <dbReference type="NCBI Taxonomy" id="7936"/>
    <lineage>
        <taxon>Eukaryota</taxon>
        <taxon>Metazoa</taxon>
        <taxon>Chordata</taxon>
        <taxon>Craniata</taxon>
        <taxon>Vertebrata</taxon>
        <taxon>Euteleostomi</taxon>
        <taxon>Actinopterygii</taxon>
        <taxon>Neopterygii</taxon>
        <taxon>Teleostei</taxon>
        <taxon>Anguilliformes</taxon>
        <taxon>Anguillidae</taxon>
        <taxon>Anguilla</taxon>
    </lineage>
</organism>
<proteinExistence type="predicted"/>
<accession>A0A0E9SML4</accession>
<dbReference type="AlphaFoldDB" id="A0A0E9SML4"/>
<dbReference type="EMBL" id="GBXM01066844">
    <property type="protein sequence ID" value="JAH41733.1"/>
    <property type="molecule type" value="Transcribed_RNA"/>
</dbReference>
<sequence>MIQDDRRTLPSWSRTEKGSILPFQRMKYTPF</sequence>
<reference evidence="1" key="2">
    <citation type="journal article" date="2015" name="Fish Shellfish Immunol.">
        <title>Early steps in the European eel (Anguilla anguilla)-Vibrio vulnificus interaction in the gills: Role of the RtxA13 toxin.</title>
        <authorList>
            <person name="Callol A."/>
            <person name="Pajuelo D."/>
            <person name="Ebbesson L."/>
            <person name="Teles M."/>
            <person name="MacKenzie S."/>
            <person name="Amaro C."/>
        </authorList>
    </citation>
    <scope>NUCLEOTIDE SEQUENCE</scope>
</reference>